<dbReference type="HOGENOM" id="CLU_000022_59_0_5"/>
<dbReference type="eggNOG" id="COG0318">
    <property type="taxonomic scope" value="Bacteria"/>
</dbReference>
<name>G4R747_PELHB</name>
<dbReference type="PANTHER" id="PTHR43767:SF1">
    <property type="entry name" value="NONRIBOSOMAL PEPTIDE SYNTHASE PES1 (EUROFUNG)-RELATED"/>
    <property type="match status" value="1"/>
</dbReference>
<dbReference type="AlphaFoldDB" id="G4R747"/>
<keyword evidence="4" id="KW-1185">Reference proteome</keyword>
<proteinExistence type="predicted"/>
<dbReference type="InterPro" id="IPR000873">
    <property type="entry name" value="AMP-dep_synth/lig_dom"/>
</dbReference>
<dbReference type="GO" id="GO:0016878">
    <property type="term" value="F:acid-thiol ligase activity"/>
    <property type="evidence" value="ECO:0007669"/>
    <property type="project" value="UniProtKB-ARBA"/>
</dbReference>
<evidence type="ECO:0000313" key="4">
    <source>
        <dbReference type="Proteomes" id="UP000008850"/>
    </source>
</evidence>
<dbReference type="Gene3D" id="3.40.50.12780">
    <property type="entry name" value="N-terminal domain of ligase-like"/>
    <property type="match status" value="1"/>
</dbReference>
<organism evidence="3 4">
    <name type="scientific">Pelagibacterium halotolerans (strain DSM 22347 / JCM 15775 / CGMCC 1.7692 / B2)</name>
    <dbReference type="NCBI Taxonomy" id="1082931"/>
    <lineage>
        <taxon>Bacteria</taxon>
        <taxon>Pseudomonadati</taxon>
        <taxon>Pseudomonadota</taxon>
        <taxon>Alphaproteobacteria</taxon>
        <taxon>Hyphomicrobiales</taxon>
        <taxon>Devosiaceae</taxon>
        <taxon>Pelagibacterium</taxon>
    </lineage>
</organism>
<sequence>MLNGLRANAADSPEPNILKTMAEVEIQTIPHTLFRDIMETRARQEPDAVYLRFEGVDMSVAQINAAANRLANALLARGLNPGDRVALMLPSHPHHIVAIFALMKAGLVRVPINVNAKGPSLEHYFKSYDPHLLIADRAYQDLLIDMPAPETVWRSLEDSAEDGFAALLAHEDESCPTVSIDPDQMLAMTPSSGTTGAPKGVIKSDRTLRAGPHCILELTEAKKGDVFLLWEPLHHGAGVAVTIAAMLGGITLAMVERFSVSRFWDQVRDNGVTHIHYLGGVFPLLLKQEPSKKERDHNVRIAWGGGCPPEIWDEVQERFGVQLREGYGLSELITFVTLNKTGRKGSCGLPISLYEIKAVDAKGTEVPVGSAGELIARARQPGLEFLGYFRNEKAAADAMKDGWFHTGDLARRDEDGYLYYAGRTKEMVRRRGVNISAWEVEQVVNKFGPVAESALVGVPSELGEDDLKIVVRPAGGKSFDPLELIRFCEPQMPYYQVPRYVEFIDEFPKTPTQRIRKNELSRSVQGVWDLEASGYQVSRR</sequence>
<dbReference type="Pfam" id="PF00501">
    <property type="entry name" value="AMP-binding"/>
    <property type="match status" value="1"/>
</dbReference>
<reference evidence="3 4" key="1">
    <citation type="journal article" date="2012" name="J. Bacteriol.">
        <title>Complete genome sequence of Pelagibacterium halotolerans B2T.</title>
        <authorList>
            <person name="Huo Y.Y."/>
            <person name="Cheng H."/>
            <person name="Han X.F."/>
            <person name="Jiang X.W."/>
            <person name="Sun C."/>
            <person name="Zhang X.Q."/>
            <person name="Zhu X.F."/>
            <person name="Liu Y.F."/>
            <person name="Li P.F."/>
            <person name="Ni P.X."/>
            <person name="Wu M."/>
        </authorList>
    </citation>
    <scope>NUCLEOTIDE SEQUENCE [LARGE SCALE GENOMIC DNA]</scope>
    <source>
        <strain evidence="4">DSM 22347 / JCM 15775 / CGMCC 1.7692 / B2</strain>
    </source>
</reference>
<feature type="domain" description="AMP-dependent synthetase/ligase" evidence="1">
    <location>
        <begin position="39"/>
        <end position="379"/>
    </location>
</feature>
<dbReference type="KEGG" id="phl:KKY_154"/>
<dbReference type="PROSITE" id="PS00455">
    <property type="entry name" value="AMP_BINDING"/>
    <property type="match status" value="1"/>
</dbReference>
<dbReference type="STRING" id="1082931.KKY_154"/>
<dbReference type="InterPro" id="IPR042099">
    <property type="entry name" value="ANL_N_sf"/>
</dbReference>
<dbReference type="PATRIC" id="fig|1082931.4.peg.154"/>
<dbReference type="Pfam" id="PF13193">
    <property type="entry name" value="AMP-binding_C"/>
    <property type="match status" value="1"/>
</dbReference>
<dbReference type="InterPro" id="IPR050237">
    <property type="entry name" value="ATP-dep_AMP-bd_enzyme"/>
</dbReference>
<dbReference type="InterPro" id="IPR020845">
    <property type="entry name" value="AMP-binding_CS"/>
</dbReference>
<accession>G4R747</accession>
<dbReference type="Proteomes" id="UP000008850">
    <property type="component" value="Chromosome"/>
</dbReference>
<feature type="domain" description="AMP-binding enzyme C-terminal" evidence="2">
    <location>
        <begin position="439"/>
        <end position="512"/>
    </location>
</feature>
<dbReference type="InterPro" id="IPR045851">
    <property type="entry name" value="AMP-bd_C_sf"/>
</dbReference>
<protein>
    <submittedName>
        <fullName evidence="3">Long-chain-fatty-acid--CoA ligase</fullName>
    </submittedName>
</protein>
<dbReference type="PANTHER" id="PTHR43767">
    <property type="entry name" value="LONG-CHAIN-FATTY-ACID--COA LIGASE"/>
    <property type="match status" value="1"/>
</dbReference>
<keyword evidence="3" id="KW-0436">Ligase</keyword>
<evidence type="ECO:0000259" key="2">
    <source>
        <dbReference type="Pfam" id="PF13193"/>
    </source>
</evidence>
<evidence type="ECO:0000313" key="3">
    <source>
        <dbReference type="EMBL" id="AEQ50201.1"/>
    </source>
</evidence>
<evidence type="ECO:0000259" key="1">
    <source>
        <dbReference type="Pfam" id="PF00501"/>
    </source>
</evidence>
<gene>
    <name evidence="3" type="ordered locus">KKY_154</name>
</gene>
<dbReference type="Gene3D" id="3.30.300.30">
    <property type="match status" value="1"/>
</dbReference>
<dbReference type="EMBL" id="CP003075">
    <property type="protein sequence ID" value="AEQ50201.1"/>
    <property type="molecule type" value="Genomic_DNA"/>
</dbReference>
<dbReference type="SUPFAM" id="SSF56801">
    <property type="entry name" value="Acetyl-CoA synthetase-like"/>
    <property type="match status" value="1"/>
</dbReference>
<dbReference type="InterPro" id="IPR025110">
    <property type="entry name" value="AMP-bd_C"/>
</dbReference>